<name>A0A8E0NB13_9CAUL</name>
<keyword evidence="3 10" id="KW-0813">Transport</keyword>
<feature type="domain" description="T2SS protein K second SAM-like" evidence="11">
    <location>
        <begin position="221"/>
        <end position="285"/>
    </location>
</feature>
<evidence type="ECO:0000259" key="11">
    <source>
        <dbReference type="Pfam" id="PF03934"/>
    </source>
</evidence>
<proteinExistence type="inferred from homology"/>
<sequence length="329" mass="35281">MKPSRREREGMALLTVLLLVAVMAALSVVMLDDIRFSVRRATNASAMDQAQWYGLGAETLARSQVRRLMDQNSSRTPLEPEWNGRTFDFPVDEGGAIRVTVRDGQACFNLNSVVTGQDEALARNDDGVRQFLALSRAVGVAEARARAMADGLVDWIDTDSRSEPLGGEDGAYAGQATPYRTGGTLLSEVSELRAVRGVSAEDYARLRPHLCALPVTGVTAINVNTLTPDQAVLLVMMTDGRLSDCAARRVIAARPPGGWSDTAAFWDQPALAGLTPSNAAYDQAGVFTRFFALDARVAHGGAEAVMSALIEAVPGGAVRTVARRWTTDE</sequence>
<keyword evidence="6" id="KW-0812">Transmembrane</keyword>
<feature type="domain" description="T2SS protein K first SAM-like" evidence="12">
    <location>
        <begin position="106"/>
        <end position="214"/>
    </location>
</feature>
<comment type="similarity">
    <text evidence="2 10">Belongs to the GSP K family.</text>
</comment>
<dbReference type="InterPro" id="IPR038072">
    <property type="entry name" value="GspK_central_sf"/>
</dbReference>
<reference evidence="14" key="1">
    <citation type="journal article" date="2013" name="Genome Announc.">
        <title>Draft Genome Sequence of the Dimorphic Prosthecate Bacterium Brevundimonas abyssalis TAR-001T.</title>
        <authorList>
            <person name="Tsubouchi T."/>
            <person name="Nishi S."/>
            <person name="Usui K."/>
            <person name="Shimane Y."/>
            <person name="Takaki Y."/>
            <person name="Maruyama T."/>
            <person name="Hatada Y."/>
        </authorList>
    </citation>
    <scope>NUCLEOTIDE SEQUENCE [LARGE SCALE GENOMIC DNA]</scope>
    <source>
        <strain evidence="14">TAR-001</strain>
    </source>
</reference>
<dbReference type="Pfam" id="PF21687">
    <property type="entry name" value="T2SSK_1st"/>
    <property type="match status" value="1"/>
</dbReference>
<evidence type="ECO:0000313" key="14">
    <source>
        <dbReference type="Proteomes" id="UP000016569"/>
    </source>
</evidence>
<evidence type="ECO:0000256" key="7">
    <source>
        <dbReference type="ARBA" id="ARBA00022927"/>
    </source>
</evidence>
<evidence type="ECO:0000256" key="8">
    <source>
        <dbReference type="ARBA" id="ARBA00022989"/>
    </source>
</evidence>
<keyword evidence="14" id="KW-1185">Reference proteome</keyword>
<evidence type="ECO:0000256" key="3">
    <source>
        <dbReference type="ARBA" id="ARBA00022448"/>
    </source>
</evidence>
<keyword evidence="8" id="KW-1133">Transmembrane helix</keyword>
<dbReference type="SUPFAM" id="SSF158544">
    <property type="entry name" value="GspK insert domain-like"/>
    <property type="match status" value="2"/>
</dbReference>
<dbReference type="PANTHER" id="PTHR38831">
    <property type="entry name" value="TYPE II SECRETION SYSTEM PROTEIN K"/>
    <property type="match status" value="1"/>
</dbReference>
<evidence type="ECO:0000256" key="1">
    <source>
        <dbReference type="ARBA" id="ARBA00004533"/>
    </source>
</evidence>
<dbReference type="InterPro" id="IPR049031">
    <property type="entry name" value="T2SSK_SAM-like_1st"/>
</dbReference>
<gene>
    <name evidence="13" type="ORF">MBEBAB_1351</name>
</gene>
<dbReference type="PIRSF" id="PIRSF002786">
    <property type="entry name" value="XcpX"/>
    <property type="match status" value="1"/>
</dbReference>
<protein>
    <recommendedName>
        <fullName evidence="10">Type II secretion system protein K</fullName>
    </recommendedName>
</protein>
<evidence type="ECO:0000256" key="4">
    <source>
        <dbReference type="ARBA" id="ARBA00022475"/>
    </source>
</evidence>
<evidence type="ECO:0000256" key="5">
    <source>
        <dbReference type="ARBA" id="ARBA00022519"/>
    </source>
</evidence>
<evidence type="ECO:0000256" key="9">
    <source>
        <dbReference type="ARBA" id="ARBA00023136"/>
    </source>
</evidence>
<comment type="subcellular location">
    <subcellularLocation>
        <location evidence="1 10">Cell inner membrane</location>
    </subcellularLocation>
</comment>
<dbReference type="EMBL" id="BATC01000018">
    <property type="protein sequence ID" value="GAD59101.1"/>
    <property type="molecule type" value="Genomic_DNA"/>
</dbReference>
<evidence type="ECO:0000313" key="13">
    <source>
        <dbReference type="EMBL" id="GAD59101.1"/>
    </source>
</evidence>
<dbReference type="Proteomes" id="UP000016569">
    <property type="component" value="Unassembled WGS sequence"/>
</dbReference>
<organism evidence="13 14">
    <name type="scientific">Brevundimonas abyssalis TAR-001</name>
    <dbReference type="NCBI Taxonomy" id="1391729"/>
    <lineage>
        <taxon>Bacteria</taxon>
        <taxon>Pseudomonadati</taxon>
        <taxon>Pseudomonadota</taxon>
        <taxon>Alphaproteobacteria</taxon>
        <taxon>Caulobacterales</taxon>
        <taxon>Caulobacteraceae</taxon>
        <taxon>Brevundimonas</taxon>
    </lineage>
</organism>
<dbReference type="GO" id="GO:0005886">
    <property type="term" value="C:plasma membrane"/>
    <property type="evidence" value="ECO:0007669"/>
    <property type="project" value="UniProtKB-SubCell"/>
</dbReference>
<evidence type="ECO:0000259" key="12">
    <source>
        <dbReference type="Pfam" id="PF21687"/>
    </source>
</evidence>
<dbReference type="InterPro" id="IPR045584">
    <property type="entry name" value="Pilin-like"/>
</dbReference>
<keyword evidence="5 10" id="KW-0997">Cell inner membrane</keyword>
<evidence type="ECO:0000256" key="6">
    <source>
        <dbReference type="ARBA" id="ARBA00022692"/>
    </source>
</evidence>
<dbReference type="SUPFAM" id="SSF54523">
    <property type="entry name" value="Pili subunits"/>
    <property type="match status" value="1"/>
</dbReference>
<dbReference type="GO" id="GO:0009306">
    <property type="term" value="P:protein secretion"/>
    <property type="evidence" value="ECO:0007669"/>
    <property type="project" value="InterPro"/>
</dbReference>
<dbReference type="RefSeq" id="WP_021697196.1">
    <property type="nucleotide sequence ID" value="NZ_BATC01000018.1"/>
</dbReference>
<dbReference type="InterPro" id="IPR049179">
    <property type="entry name" value="T2SSK_SAM-like_2nd"/>
</dbReference>
<comment type="caution">
    <text evidence="13">The sequence shown here is derived from an EMBL/GenBank/DDBJ whole genome shotgun (WGS) entry which is preliminary data.</text>
</comment>
<dbReference type="OrthoDB" id="9788973at2"/>
<dbReference type="Gene3D" id="1.10.40.60">
    <property type="entry name" value="EpsJ-like"/>
    <property type="match status" value="2"/>
</dbReference>
<keyword evidence="7" id="KW-0653">Protein transport</keyword>
<keyword evidence="9 10" id="KW-0472">Membrane</keyword>
<evidence type="ECO:0000256" key="10">
    <source>
        <dbReference type="PIRNR" id="PIRNR002786"/>
    </source>
</evidence>
<dbReference type="Pfam" id="PF03934">
    <property type="entry name" value="T2SSK"/>
    <property type="match status" value="1"/>
</dbReference>
<dbReference type="PANTHER" id="PTHR38831:SF1">
    <property type="entry name" value="TYPE II SECRETION SYSTEM PROTEIN K-RELATED"/>
    <property type="match status" value="1"/>
</dbReference>
<accession>A0A8E0NB13</accession>
<dbReference type="Gene3D" id="3.30.1300.30">
    <property type="entry name" value="GSPII I/J protein-like"/>
    <property type="match status" value="1"/>
</dbReference>
<keyword evidence="4 10" id="KW-1003">Cell membrane</keyword>
<dbReference type="AlphaFoldDB" id="A0A8E0NB13"/>
<dbReference type="InterPro" id="IPR005628">
    <property type="entry name" value="GspK"/>
</dbReference>
<dbReference type="NCBIfam" id="NF037980">
    <property type="entry name" value="T2SS_GspK"/>
    <property type="match status" value="1"/>
</dbReference>
<evidence type="ECO:0000256" key="2">
    <source>
        <dbReference type="ARBA" id="ARBA00007246"/>
    </source>
</evidence>